<keyword evidence="8" id="KW-1185">Reference proteome</keyword>
<evidence type="ECO:0000256" key="3">
    <source>
        <dbReference type="ARBA" id="ARBA00023125"/>
    </source>
</evidence>
<dbReference type="GO" id="GO:0003700">
    <property type="term" value="F:DNA-binding transcription factor activity"/>
    <property type="evidence" value="ECO:0007669"/>
    <property type="project" value="InterPro"/>
</dbReference>
<comment type="similarity">
    <text evidence="1">Belongs to the LysR transcriptional regulatory family.</text>
</comment>
<evidence type="ECO:0000313" key="8">
    <source>
        <dbReference type="Proteomes" id="UP000580654"/>
    </source>
</evidence>
<evidence type="ECO:0000256" key="2">
    <source>
        <dbReference type="ARBA" id="ARBA00023015"/>
    </source>
</evidence>
<dbReference type="GO" id="GO:0003677">
    <property type="term" value="F:DNA binding"/>
    <property type="evidence" value="ECO:0007669"/>
    <property type="project" value="UniProtKB-KW"/>
</dbReference>
<dbReference type="AlphaFoldDB" id="A0A840YKG8"/>
<dbReference type="PANTHER" id="PTHR30419">
    <property type="entry name" value="HTH-TYPE TRANSCRIPTIONAL REGULATOR YBHD"/>
    <property type="match status" value="1"/>
</dbReference>
<sequence>MPTRRYLDQRLKLHHLRALEAIAAQSSLLKASAVLGISQPALTRTVQELEEIVGQRLFDRLPRGVRPTEAGNLLAGSARRILAELRRLDEALDRLEDPEGGTVAIGTLPVAATGVLPGTLTRLTAGHPGIRVRLEQGRTEDLLPKLAAGEIDLIVGRLYEPAVPDGFPREPLWEEPISILARPGHPVFALEAVTLDALRRWDLILPTVSQRVGQEIETFLDMVALEPSGSMRSSSYGFIREMLLATDLIAVMPRLMMAGDLLRGMLRVVPLPVPAPRRPAGIIMPRDRPLPPAGHAFIECLRAHVAEIGQRGLTDITGAHREAGESDTTEGRERV</sequence>
<feature type="region of interest" description="Disordered" evidence="5">
    <location>
        <begin position="316"/>
        <end position="335"/>
    </location>
</feature>
<evidence type="ECO:0000256" key="1">
    <source>
        <dbReference type="ARBA" id="ARBA00009437"/>
    </source>
</evidence>
<name>A0A840YKG8_9PROT</name>
<dbReference type="InterPro" id="IPR050950">
    <property type="entry name" value="HTH-type_LysR_regulators"/>
</dbReference>
<organism evidence="7 8">
    <name type="scientific">Muricoccus pecuniae</name>
    <dbReference type="NCBI Taxonomy" id="693023"/>
    <lineage>
        <taxon>Bacteria</taxon>
        <taxon>Pseudomonadati</taxon>
        <taxon>Pseudomonadota</taxon>
        <taxon>Alphaproteobacteria</taxon>
        <taxon>Acetobacterales</taxon>
        <taxon>Roseomonadaceae</taxon>
        <taxon>Muricoccus</taxon>
    </lineage>
</organism>
<feature type="domain" description="HTH lysR-type" evidence="6">
    <location>
        <begin position="11"/>
        <end position="68"/>
    </location>
</feature>
<protein>
    <submittedName>
        <fullName evidence="7">LysR family pca operon transcriptional activator</fullName>
    </submittedName>
</protein>
<dbReference type="SUPFAM" id="SSF53850">
    <property type="entry name" value="Periplasmic binding protein-like II"/>
    <property type="match status" value="1"/>
</dbReference>
<keyword evidence="2" id="KW-0805">Transcription regulation</keyword>
<evidence type="ECO:0000259" key="6">
    <source>
        <dbReference type="PROSITE" id="PS50931"/>
    </source>
</evidence>
<dbReference type="PROSITE" id="PS50931">
    <property type="entry name" value="HTH_LYSR"/>
    <property type="match status" value="1"/>
</dbReference>
<dbReference type="InterPro" id="IPR005119">
    <property type="entry name" value="LysR_subst-bd"/>
</dbReference>
<dbReference type="Gene3D" id="3.40.190.10">
    <property type="entry name" value="Periplasmic binding protein-like II"/>
    <property type="match status" value="2"/>
</dbReference>
<reference evidence="7 8" key="1">
    <citation type="submission" date="2020-08" db="EMBL/GenBank/DDBJ databases">
        <title>Genomic Encyclopedia of Type Strains, Phase IV (KMG-IV): sequencing the most valuable type-strain genomes for metagenomic binning, comparative biology and taxonomic classification.</title>
        <authorList>
            <person name="Goeker M."/>
        </authorList>
    </citation>
    <scope>NUCLEOTIDE SEQUENCE [LARGE SCALE GENOMIC DNA]</scope>
    <source>
        <strain evidence="7 8">DSM 25622</strain>
    </source>
</reference>
<dbReference type="RefSeq" id="WP_184519145.1">
    <property type="nucleotide sequence ID" value="NZ_JACIJD010000011.1"/>
</dbReference>
<dbReference type="Proteomes" id="UP000580654">
    <property type="component" value="Unassembled WGS sequence"/>
</dbReference>
<dbReference type="PRINTS" id="PR00039">
    <property type="entry name" value="HTHLYSR"/>
</dbReference>
<dbReference type="EMBL" id="JACIJD010000011">
    <property type="protein sequence ID" value="MBB5694684.1"/>
    <property type="molecule type" value="Genomic_DNA"/>
</dbReference>
<dbReference type="InterPro" id="IPR036388">
    <property type="entry name" value="WH-like_DNA-bd_sf"/>
</dbReference>
<dbReference type="PANTHER" id="PTHR30419:SF8">
    <property type="entry name" value="NITROGEN ASSIMILATION TRANSCRIPTIONAL ACTIVATOR-RELATED"/>
    <property type="match status" value="1"/>
</dbReference>
<feature type="compositionally biased region" description="Basic and acidic residues" evidence="5">
    <location>
        <begin position="318"/>
        <end position="335"/>
    </location>
</feature>
<dbReference type="SUPFAM" id="SSF46785">
    <property type="entry name" value="Winged helix' DNA-binding domain"/>
    <property type="match status" value="1"/>
</dbReference>
<keyword evidence="4" id="KW-0804">Transcription</keyword>
<dbReference type="InterPro" id="IPR000847">
    <property type="entry name" value="LysR_HTH_N"/>
</dbReference>
<evidence type="ECO:0000256" key="5">
    <source>
        <dbReference type="SAM" id="MobiDB-lite"/>
    </source>
</evidence>
<proteinExistence type="inferred from homology"/>
<dbReference type="Pfam" id="PF00126">
    <property type="entry name" value="HTH_1"/>
    <property type="match status" value="1"/>
</dbReference>
<dbReference type="InterPro" id="IPR036390">
    <property type="entry name" value="WH_DNA-bd_sf"/>
</dbReference>
<dbReference type="Pfam" id="PF03466">
    <property type="entry name" value="LysR_substrate"/>
    <property type="match status" value="1"/>
</dbReference>
<evidence type="ECO:0000313" key="7">
    <source>
        <dbReference type="EMBL" id="MBB5694684.1"/>
    </source>
</evidence>
<keyword evidence="3" id="KW-0238">DNA-binding</keyword>
<evidence type="ECO:0000256" key="4">
    <source>
        <dbReference type="ARBA" id="ARBA00023163"/>
    </source>
</evidence>
<dbReference type="Gene3D" id="1.10.10.10">
    <property type="entry name" value="Winged helix-like DNA-binding domain superfamily/Winged helix DNA-binding domain"/>
    <property type="match status" value="1"/>
</dbReference>
<dbReference type="GO" id="GO:0005829">
    <property type="term" value="C:cytosol"/>
    <property type="evidence" value="ECO:0007669"/>
    <property type="project" value="TreeGrafter"/>
</dbReference>
<comment type="caution">
    <text evidence="7">The sequence shown here is derived from an EMBL/GenBank/DDBJ whole genome shotgun (WGS) entry which is preliminary data.</text>
</comment>
<accession>A0A840YKG8</accession>
<gene>
    <name evidence="7" type="ORF">FHS87_002736</name>
</gene>